<feature type="compositionally biased region" description="Basic and acidic residues" evidence="1">
    <location>
        <begin position="447"/>
        <end position="483"/>
    </location>
</feature>
<accession>A0A2V2V6S8</accession>
<organism evidence="3 4">
    <name type="scientific">Trypanosoma cruzi</name>
    <dbReference type="NCBI Taxonomy" id="5693"/>
    <lineage>
        <taxon>Eukaryota</taxon>
        <taxon>Discoba</taxon>
        <taxon>Euglenozoa</taxon>
        <taxon>Kinetoplastea</taxon>
        <taxon>Metakinetoplastina</taxon>
        <taxon>Trypanosomatida</taxon>
        <taxon>Trypanosomatidae</taxon>
        <taxon>Trypanosoma</taxon>
        <taxon>Schizotrypanum</taxon>
    </lineage>
</organism>
<dbReference type="OrthoDB" id="957735at2759"/>
<protein>
    <recommendedName>
        <fullName evidence="2">VHS domain-containing protein</fullName>
    </recommendedName>
</protein>
<feature type="region of interest" description="Disordered" evidence="1">
    <location>
        <begin position="180"/>
        <end position="210"/>
    </location>
</feature>
<dbReference type="VEuPathDB" id="TriTrypDB:TcCLB.458015.10"/>
<name>A0A2V2V6S8_TRYCR</name>
<dbReference type="VEuPathDB" id="TriTrypDB:C4B63_40g126"/>
<dbReference type="InterPro" id="IPR044836">
    <property type="entry name" value="TOL_plant"/>
</dbReference>
<dbReference type="VEuPathDB" id="TriTrypDB:C3747_109g154"/>
<dbReference type="SUPFAM" id="SSF48464">
    <property type="entry name" value="ENTH/VHS domain"/>
    <property type="match status" value="1"/>
</dbReference>
<dbReference type="GO" id="GO:0043130">
    <property type="term" value="F:ubiquitin binding"/>
    <property type="evidence" value="ECO:0007669"/>
    <property type="project" value="InterPro"/>
</dbReference>
<feature type="compositionally biased region" description="Low complexity" evidence="1">
    <location>
        <begin position="333"/>
        <end position="346"/>
    </location>
</feature>
<dbReference type="GO" id="GO:0043328">
    <property type="term" value="P:protein transport to vacuole involved in ubiquitin-dependent protein catabolic process via the multivesicular body sorting pathway"/>
    <property type="evidence" value="ECO:0007669"/>
    <property type="project" value="InterPro"/>
</dbReference>
<dbReference type="Gene3D" id="1.25.40.90">
    <property type="match status" value="1"/>
</dbReference>
<dbReference type="VEuPathDB" id="TriTrypDB:BCY84_11662"/>
<evidence type="ECO:0000256" key="1">
    <source>
        <dbReference type="SAM" id="MobiDB-lite"/>
    </source>
</evidence>
<dbReference type="CDD" id="cd03561">
    <property type="entry name" value="VHS"/>
    <property type="match status" value="1"/>
</dbReference>
<feature type="compositionally biased region" description="Low complexity" evidence="1">
    <location>
        <begin position="193"/>
        <end position="210"/>
    </location>
</feature>
<feature type="region of interest" description="Disordered" evidence="1">
    <location>
        <begin position="432"/>
        <end position="502"/>
    </location>
</feature>
<feature type="region of interest" description="Disordered" evidence="1">
    <location>
        <begin position="333"/>
        <end position="356"/>
    </location>
</feature>
<dbReference type="Proteomes" id="UP000246121">
    <property type="component" value="Unassembled WGS sequence"/>
</dbReference>
<dbReference type="VEuPathDB" id="TriTrypDB:TcCL_NonESM07794"/>
<dbReference type="VEuPathDB" id="TriTrypDB:TcBrA4_0025930"/>
<evidence type="ECO:0000313" key="4">
    <source>
        <dbReference type="Proteomes" id="UP000246121"/>
    </source>
</evidence>
<feature type="domain" description="VHS" evidence="2">
    <location>
        <begin position="29"/>
        <end position="158"/>
    </location>
</feature>
<sequence>MVVLSFLENVKDAASRLIPTPYMDIVVEATKPELPTPQYESVAFLCDSANSSGDAAEDVVRAVRRRITDSDAKVQLLTVLVLGTLIKNCDNALHVEVASQKGLLRDLQNVATRTPCVTEKERMAKEAALALILNLSIWFTGHPDGRLYILTTISDDVRHAIGPNAFEGIQHDTTQLNSSVMRQQQHNPRFNRQSRQSGRQQQQQQQRQRQQGLVVDAVGINFPTEEDLAAMLDCCMTLAEYLNNAKVQPDGSIKPDDVISGFRDKILADHKRVTVLLSSDLKLNNRDTLRDVSDSQSALIQRLQNDVKLHPDQTPAPSQVTDVAPTERYLPQVTTPNPPAAAAASSGGQGVGMTPAMNPPMSQVESVAVPTALEAGTQEASGEAEGSQPCPVQEASKVMENLFVSAPVTESLALAAETSSREYNNNVDLLLTKADMPPSEPIPSVPETKEEVLMAGKEENQSKQEETQKQPDPHEKSPEEKSKQPAGEDDEFDAFLEGRLSK</sequence>
<dbReference type="VEuPathDB" id="TriTrypDB:TCSYLVIO_008292"/>
<evidence type="ECO:0000259" key="2">
    <source>
        <dbReference type="PROSITE" id="PS50179"/>
    </source>
</evidence>
<dbReference type="GO" id="GO:0035091">
    <property type="term" value="F:phosphatidylinositol binding"/>
    <property type="evidence" value="ECO:0007669"/>
    <property type="project" value="InterPro"/>
</dbReference>
<comment type="caution">
    <text evidence="3">The sequence shown here is derived from an EMBL/GenBank/DDBJ whole genome shotgun (WGS) entry which is preliminary data.</text>
</comment>
<dbReference type="PANTHER" id="PTHR45898">
    <property type="entry name" value="TOM1-LIKE PROTEIN"/>
    <property type="match status" value="1"/>
</dbReference>
<dbReference type="PANTHER" id="PTHR45898:SF4">
    <property type="entry name" value="TARGET OF MYB PROTEIN 1"/>
    <property type="match status" value="1"/>
</dbReference>
<evidence type="ECO:0000313" key="3">
    <source>
        <dbReference type="EMBL" id="PWU92069.1"/>
    </source>
</evidence>
<dbReference type="VEuPathDB" id="TriTrypDB:Tc_MARK_7197"/>
<dbReference type="InterPro" id="IPR008942">
    <property type="entry name" value="ENTH_VHS"/>
</dbReference>
<proteinExistence type="predicted"/>
<dbReference type="PROSITE" id="PS50179">
    <property type="entry name" value="VHS"/>
    <property type="match status" value="1"/>
</dbReference>
<reference evidence="3 4" key="1">
    <citation type="journal article" date="2018" name="Microb. Genom.">
        <title>Expanding an expanded genome: long-read sequencing of Trypanosoma cruzi.</title>
        <authorList>
            <person name="Berna L."/>
            <person name="Rodriguez M."/>
            <person name="Chiribao M.L."/>
            <person name="Parodi-Talice A."/>
            <person name="Pita S."/>
            <person name="Rijo G."/>
            <person name="Alvarez-Valin F."/>
            <person name="Robello C."/>
        </authorList>
    </citation>
    <scope>NUCLEOTIDE SEQUENCE [LARGE SCALE GENOMIC DNA]</scope>
    <source>
        <strain evidence="3 4">Dm28c</strain>
    </source>
</reference>
<dbReference type="SMART" id="SM00288">
    <property type="entry name" value="VHS"/>
    <property type="match status" value="1"/>
</dbReference>
<gene>
    <name evidence="3" type="ORF">C4B63_40g126</name>
</gene>
<dbReference type="InterPro" id="IPR002014">
    <property type="entry name" value="VHS_dom"/>
</dbReference>
<dbReference type="VEuPathDB" id="TriTrypDB:TCDM_02183"/>
<dbReference type="Pfam" id="PF00790">
    <property type="entry name" value="VHS"/>
    <property type="match status" value="1"/>
</dbReference>
<feature type="compositionally biased region" description="Polar residues" evidence="1">
    <location>
        <begin position="180"/>
        <end position="191"/>
    </location>
</feature>
<dbReference type="AlphaFoldDB" id="A0A2V2V6S8"/>
<dbReference type="VEuPathDB" id="TriTrypDB:TcCLB.506155.20"/>
<dbReference type="EMBL" id="PRFA01000040">
    <property type="protein sequence ID" value="PWU92069.1"/>
    <property type="molecule type" value="Genomic_DNA"/>
</dbReference>
<dbReference type="VEuPathDB" id="TriTrypDB:ECC02_005161"/>
<dbReference type="VEuPathDB" id="TriTrypDB:TcG_06448"/>